<dbReference type="InParanoid" id="A0A165F5S3"/>
<gene>
    <name evidence="1" type="ORF">LAESUDRAFT_67350</name>
</gene>
<proteinExistence type="predicted"/>
<dbReference type="AlphaFoldDB" id="A0A165F5S3"/>
<reference evidence="1 2" key="1">
    <citation type="journal article" date="2016" name="Mol. Biol. Evol.">
        <title>Comparative Genomics of Early-Diverging Mushroom-Forming Fungi Provides Insights into the Origins of Lignocellulose Decay Capabilities.</title>
        <authorList>
            <person name="Nagy L.G."/>
            <person name="Riley R."/>
            <person name="Tritt A."/>
            <person name="Adam C."/>
            <person name="Daum C."/>
            <person name="Floudas D."/>
            <person name="Sun H."/>
            <person name="Yadav J.S."/>
            <person name="Pangilinan J."/>
            <person name="Larsson K.H."/>
            <person name="Matsuura K."/>
            <person name="Barry K."/>
            <person name="Labutti K."/>
            <person name="Kuo R."/>
            <person name="Ohm R.A."/>
            <person name="Bhattacharya S.S."/>
            <person name="Shirouzu T."/>
            <person name="Yoshinaga Y."/>
            <person name="Martin F.M."/>
            <person name="Grigoriev I.V."/>
            <person name="Hibbett D.S."/>
        </authorList>
    </citation>
    <scope>NUCLEOTIDE SEQUENCE [LARGE SCALE GENOMIC DNA]</scope>
    <source>
        <strain evidence="1 2">93-53</strain>
    </source>
</reference>
<dbReference type="GeneID" id="63822560"/>
<sequence length="110" mass="11803">MASRVWTRCVRVYTLLGFGGVNPIADASHRFCLACVSIIAYASFHAISTVCGGQGAIARSAAPCAHRFLRGRRTRSRLVMGTSFDSICSPLHSCTGPFPCFCTLSLRLGC</sequence>
<organism evidence="1 2">
    <name type="scientific">Laetiporus sulphureus 93-53</name>
    <dbReference type="NCBI Taxonomy" id="1314785"/>
    <lineage>
        <taxon>Eukaryota</taxon>
        <taxon>Fungi</taxon>
        <taxon>Dikarya</taxon>
        <taxon>Basidiomycota</taxon>
        <taxon>Agaricomycotina</taxon>
        <taxon>Agaricomycetes</taxon>
        <taxon>Polyporales</taxon>
        <taxon>Laetiporus</taxon>
    </lineage>
</organism>
<accession>A0A165F5S3</accession>
<keyword evidence="2" id="KW-1185">Reference proteome</keyword>
<name>A0A165F5S3_9APHY</name>
<protein>
    <submittedName>
        <fullName evidence="1">Uncharacterized protein</fullName>
    </submittedName>
</protein>
<dbReference type="EMBL" id="KV427615">
    <property type="protein sequence ID" value="KZT08443.1"/>
    <property type="molecule type" value="Genomic_DNA"/>
</dbReference>
<dbReference type="RefSeq" id="XP_040766183.1">
    <property type="nucleotide sequence ID" value="XM_040905530.1"/>
</dbReference>
<dbReference type="Proteomes" id="UP000076871">
    <property type="component" value="Unassembled WGS sequence"/>
</dbReference>
<evidence type="ECO:0000313" key="1">
    <source>
        <dbReference type="EMBL" id="KZT08443.1"/>
    </source>
</evidence>
<evidence type="ECO:0000313" key="2">
    <source>
        <dbReference type="Proteomes" id="UP000076871"/>
    </source>
</evidence>